<dbReference type="InterPro" id="IPR000300">
    <property type="entry name" value="IPPc"/>
</dbReference>
<dbReference type="SMART" id="SM00320">
    <property type="entry name" value="WD40"/>
    <property type="match status" value="5"/>
</dbReference>
<dbReference type="Proteomes" id="UP000007305">
    <property type="component" value="Chromosome 5"/>
</dbReference>
<dbReference type="PANTHER" id="PTHR11200:SF276">
    <property type="entry name" value="BREVIS PLANT1"/>
    <property type="match status" value="1"/>
</dbReference>
<keyword evidence="5" id="KW-0677">Repeat</keyword>
<evidence type="ECO:0000256" key="5">
    <source>
        <dbReference type="ARBA" id="ARBA00022737"/>
    </source>
</evidence>
<feature type="compositionally biased region" description="Pro residues" evidence="9">
    <location>
        <begin position="38"/>
        <end position="50"/>
    </location>
</feature>
<evidence type="ECO:0000256" key="3">
    <source>
        <dbReference type="ARBA" id="ARBA00022499"/>
    </source>
</evidence>
<evidence type="ECO:0000313" key="13">
    <source>
        <dbReference type="Proteomes" id="UP000007305"/>
    </source>
</evidence>
<sequence length="1112" mass="120909">MANPGGTNPFASPADAASSPWDDLPDDFFLSTSITSPSPSPPPIPPPIPSTSPRHATPHRSTSLPPASTPSAATSASVSVSASFSDPRPRAAPASHQHQHQPQLLHPSHSLPAFPAAASRSPAAAAQVWPPPPGPHHSGSIPEFAAAPASSAHLPPARTAVRADRPPPLDLRPRPPRESQAGAALRVLACCCDASRSEAGAAARLWAAGEAGVRAWDLADAFRSPSQQRWGDESSAPFRESRRTPPALCLAADPARSVVWSGHADGRIMGWTADPGPEAGECLSWEAHRGPVFALAVSSYGDLWSGSEGGAIKVWYAELIQKSLVSQTEEKHKTLLVERSSIDLRDMVSDGGACPLPAVDVKLLLSDNSRSKVWSAGYLSFALWDSRTKGLLKVVNIDGQVDTRFDILSAQDSYSYETKQTLFSPRKEKARSPVGFLQRSRNALLGAADAVRRVAVKAGFGDDTRRIEAFTMSTDGMIWTGSANGSLAQWDGSGNRLQEFLHHSSSVQCIYNFGTRIWVGYMDGNIQLLDLEGNLLGGWIAHSSPILSMAVGGSYIFTLAGHGGIRGWNLASPGPLDNILRSELMEKDSSYKSFEYMKVLVGSWNVGQEKASYESLRAWLKLPSPEVGLVVLGLQEVDMGAGFLAMSAAKETVGLEGSTNGEWWLDVIGQILKVHSFVRVGSRQMAGLLIAVWVRINLKQFIGDIENAAVPCGLGRAIGNKGAVGLRMRIHGRNICFVNCHFSAHMEAVSRRNEDFDHVFRSMTFSSPSNGLLTTSVSGSAAQLLRGTNGSRLPELSDTDLIVFLGDFNYRLYNISFDEAMGLVSRRCFDWLRENDQLRAEMKSGRVFQGLREGEFKFPPTYKFEKHIAGLSGYDNSEKRRIPAWCDRVLYRDSRTSSQIECSLECPVVCSISLYDSCMEATDSDHKPVKCVFNLDIAHVDKQTMRQKYGEIMGSNKEVLDSLQGLEALPEVDISTNDIILQDQNPFVVKLHNRSTKELACFEIIGQTPKSSGTPFSGFPSWLKVSPAVGIISPRQSVEVTLQHGQIRSQDYLTGTSGDSSGAAQEKVATLLVTVTRVDSTAGRRHKIQVQHRCRRETYSSRGYNLADRFFA</sequence>
<dbReference type="CDD" id="cd09074">
    <property type="entry name" value="INPP5c"/>
    <property type="match status" value="1"/>
</dbReference>
<dbReference type="STRING" id="4577.A0A1D6H860"/>
<dbReference type="OMA" id="AKYYEIH"/>
<feature type="compositionally biased region" description="Low complexity" evidence="9">
    <location>
        <begin position="145"/>
        <end position="157"/>
    </location>
</feature>
<dbReference type="FunFam" id="3.60.10.10:FF:000011">
    <property type="entry name" value="Type II inositol polyphosphate 5-phosphatase 15"/>
    <property type="match status" value="1"/>
</dbReference>
<dbReference type="FunFam" id="2.130.10.10:FF:001216">
    <property type="entry name" value="Type II inositol polyphosphate 5-phosphatase 15"/>
    <property type="match status" value="1"/>
</dbReference>
<evidence type="ECO:0000256" key="8">
    <source>
        <dbReference type="ARBA" id="ARBA00022843"/>
    </source>
</evidence>
<dbReference type="SUPFAM" id="SSF101908">
    <property type="entry name" value="Putative isomerase YbhE"/>
    <property type="match status" value="1"/>
</dbReference>
<evidence type="ECO:0000256" key="7">
    <source>
        <dbReference type="ARBA" id="ARBA00022842"/>
    </source>
</evidence>
<dbReference type="Gene3D" id="2.130.10.10">
    <property type="entry name" value="YVTN repeat-like/Quinoprotein amine dehydrogenase"/>
    <property type="match status" value="2"/>
</dbReference>
<feature type="region of interest" description="Disordered" evidence="9">
    <location>
        <begin position="224"/>
        <end position="243"/>
    </location>
</feature>
<feature type="compositionally biased region" description="Low complexity" evidence="9">
    <location>
        <begin position="91"/>
        <end position="128"/>
    </location>
</feature>
<accession>A0A1D6H860</accession>
<dbReference type="GO" id="GO:0046872">
    <property type="term" value="F:metal ion binding"/>
    <property type="evidence" value="ECO:0007669"/>
    <property type="project" value="UniProtKB-KW"/>
</dbReference>
<reference evidence="13" key="1">
    <citation type="journal article" date="2009" name="Science">
        <title>The B73 maize genome: complexity, diversity, and dynamics.</title>
        <authorList>
            <person name="Schnable P.S."/>
            <person name="Ware D."/>
            <person name="Fulton R.S."/>
            <person name="Stein J.C."/>
            <person name="Wei F."/>
            <person name="Pasternak S."/>
            <person name="Liang C."/>
            <person name="Zhang J."/>
            <person name="Fulton L."/>
            <person name="Graves T.A."/>
            <person name="Minx P."/>
            <person name="Reily A.D."/>
            <person name="Courtney L."/>
            <person name="Kruchowski S.S."/>
            <person name="Tomlinson C."/>
            <person name="Strong C."/>
            <person name="Delehaunty K."/>
            <person name="Fronick C."/>
            <person name="Courtney B."/>
            <person name="Rock S.M."/>
            <person name="Belter E."/>
            <person name="Du F."/>
            <person name="Kim K."/>
            <person name="Abbott R.M."/>
            <person name="Cotton M."/>
            <person name="Levy A."/>
            <person name="Marchetto P."/>
            <person name="Ochoa K."/>
            <person name="Jackson S.M."/>
            <person name="Gillam B."/>
            <person name="Chen W."/>
            <person name="Yan L."/>
            <person name="Higginbotham J."/>
            <person name="Cardenas M."/>
            <person name="Waligorski J."/>
            <person name="Applebaum E."/>
            <person name="Phelps L."/>
            <person name="Falcone J."/>
            <person name="Kanchi K."/>
            <person name="Thane T."/>
            <person name="Scimone A."/>
            <person name="Thane N."/>
            <person name="Henke J."/>
            <person name="Wang T."/>
            <person name="Ruppert J."/>
            <person name="Shah N."/>
            <person name="Rotter K."/>
            <person name="Hodges J."/>
            <person name="Ingenthron E."/>
            <person name="Cordes M."/>
            <person name="Kohlberg S."/>
            <person name="Sgro J."/>
            <person name="Delgado B."/>
            <person name="Mead K."/>
            <person name="Chinwalla A."/>
            <person name="Leonard S."/>
            <person name="Crouse K."/>
            <person name="Collura K."/>
            <person name="Kudrna D."/>
            <person name="Currie J."/>
            <person name="He R."/>
            <person name="Angelova A."/>
            <person name="Rajasekar S."/>
            <person name="Mueller T."/>
            <person name="Lomeli R."/>
            <person name="Scara G."/>
            <person name="Ko A."/>
            <person name="Delaney K."/>
            <person name="Wissotski M."/>
            <person name="Lopez G."/>
            <person name="Campos D."/>
            <person name="Braidotti M."/>
            <person name="Ashley E."/>
            <person name="Golser W."/>
            <person name="Kim H."/>
            <person name="Lee S."/>
            <person name="Lin J."/>
            <person name="Dujmic Z."/>
            <person name="Kim W."/>
            <person name="Talag J."/>
            <person name="Zuccolo A."/>
            <person name="Fan C."/>
            <person name="Sebastian A."/>
            <person name="Kramer M."/>
            <person name="Spiegel L."/>
            <person name="Nascimento L."/>
            <person name="Zutavern T."/>
            <person name="Miller B."/>
            <person name="Ambroise C."/>
            <person name="Muller S."/>
            <person name="Spooner W."/>
            <person name="Narechania A."/>
            <person name="Ren L."/>
            <person name="Wei S."/>
            <person name="Kumari S."/>
            <person name="Faga B."/>
            <person name="Levy M.J."/>
            <person name="McMahan L."/>
            <person name="Van Buren P."/>
            <person name="Vaughn M.W."/>
            <person name="Ying K."/>
            <person name="Yeh C.-T."/>
            <person name="Emrich S.J."/>
            <person name="Jia Y."/>
            <person name="Kalyanaraman A."/>
            <person name="Hsia A.-P."/>
            <person name="Barbazuk W.B."/>
            <person name="Baucom R.S."/>
            <person name="Brutnell T.P."/>
            <person name="Carpita N.C."/>
            <person name="Chaparro C."/>
            <person name="Chia J.-M."/>
            <person name="Deragon J.-M."/>
            <person name="Estill J.C."/>
            <person name="Fu Y."/>
            <person name="Jeddeloh J.A."/>
            <person name="Han Y."/>
            <person name="Lee H."/>
            <person name="Li P."/>
            <person name="Lisch D.R."/>
            <person name="Liu S."/>
            <person name="Liu Z."/>
            <person name="Nagel D.H."/>
            <person name="McCann M.C."/>
            <person name="SanMiguel P."/>
            <person name="Myers A.M."/>
            <person name="Nettleton D."/>
            <person name="Nguyen J."/>
            <person name="Penning B.W."/>
            <person name="Ponnala L."/>
            <person name="Schneider K.L."/>
            <person name="Schwartz D.C."/>
            <person name="Sharma A."/>
            <person name="Soderlund C."/>
            <person name="Springer N.M."/>
            <person name="Sun Q."/>
            <person name="Wang H."/>
            <person name="Waterman M."/>
            <person name="Westerman R."/>
            <person name="Wolfgruber T.K."/>
            <person name="Yang L."/>
            <person name="Yu Y."/>
            <person name="Zhang L."/>
            <person name="Zhou S."/>
            <person name="Zhu Q."/>
            <person name="Bennetzen J.L."/>
            <person name="Dawe R.K."/>
            <person name="Jiang J."/>
            <person name="Jiang N."/>
            <person name="Presting G.G."/>
            <person name="Wessler S.R."/>
            <person name="Aluru S."/>
            <person name="Martienssen R.A."/>
            <person name="Clifton S.W."/>
            <person name="McCombie W.R."/>
            <person name="Wing R.A."/>
            <person name="Wilson R.K."/>
        </authorList>
    </citation>
    <scope>NUCLEOTIDE SEQUENCE [LARGE SCALE GENOMIC DNA]</scope>
    <source>
        <strain evidence="13">cv. B73</strain>
    </source>
</reference>
<feature type="region of interest" description="Disordered" evidence="9">
    <location>
        <begin position="1"/>
        <end position="180"/>
    </location>
</feature>
<protein>
    <submittedName>
        <fullName evidence="11">Brevis plant1</fullName>
    </submittedName>
</protein>
<evidence type="ECO:0000259" key="10">
    <source>
        <dbReference type="SMART" id="SM00128"/>
    </source>
</evidence>
<evidence type="ECO:0000313" key="11">
    <source>
        <dbReference type="EMBL" id="AQK70919.1"/>
    </source>
</evidence>
<dbReference type="SMR" id="A0A1D6H860"/>
<dbReference type="GO" id="GO:0046856">
    <property type="term" value="P:phosphatidylinositol dephosphorylation"/>
    <property type="evidence" value="ECO:0007669"/>
    <property type="project" value="InterPro"/>
</dbReference>
<keyword evidence="6" id="KW-0378">Hydrolase</keyword>
<dbReference type="PANTHER" id="PTHR11200">
    <property type="entry name" value="INOSITOL 5-PHOSPHATASE"/>
    <property type="match status" value="1"/>
</dbReference>
<dbReference type="InterPro" id="IPR046985">
    <property type="entry name" value="IP5"/>
</dbReference>
<keyword evidence="7" id="KW-0460">Magnesium</keyword>
<dbReference type="Pfam" id="PF23754">
    <property type="entry name" value="Beta-prop_IP5PC_F"/>
    <property type="match status" value="1"/>
</dbReference>
<dbReference type="SMART" id="SM00128">
    <property type="entry name" value="IPPc"/>
    <property type="match status" value="1"/>
</dbReference>
<proteinExistence type="evidence at protein level"/>
<dbReference type="Pfam" id="PF23755">
    <property type="entry name" value="Ig-like_IP5PC_F"/>
    <property type="match status" value="1"/>
</dbReference>
<evidence type="ECO:0007829" key="14">
    <source>
        <dbReference type="PeptideAtlas" id="A0A1D6H860"/>
    </source>
</evidence>
<comment type="similarity">
    <text evidence="2">Belongs to the inositol polyphosphate 5-phosphatase family.</text>
</comment>
<dbReference type="AlphaFoldDB" id="A0A1D6H860"/>
<gene>
    <name evidence="11" type="ORF">ZEAMMB73_Zm00001d016486</name>
</gene>
<keyword evidence="14" id="KW-1267">Proteomics identification</keyword>
<dbReference type="SUPFAM" id="SSF56219">
    <property type="entry name" value="DNase I-like"/>
    <property type="match status" value="1"/>
</dbReference>
<dbReference type="eggNOG" id="KOG0565">
    <property type="taxonomic scope" value="Eukaryota"/>
</dbReference>
<evidence type="ECO:0000256" key="2">
    <source>
        <dbReference type="ARBA" id="ARBA00010768"/>
    </source>
</evidence>
<dbReference type="InterPro" id="IPR001680">
    <property type="entry name" value="WD40_rpt"/>
</dbReference>
<feature type="compositionally biased region" description="Low complexity" evidence="9">
    <location>
        <begin position="9"/>
        <end position="22"/>
    </location>
</feature>
<dbReference type="EMBL" id="CM000781">
    <property type="protein sequence ID" value="AQK70919.1"/>
    <property type="molecule type" value="Genomic_DNA"/>
</dbReference>
<dbReference type="InterPro" id="IPR056454">
    <property type="entry name" value="Beta-prop_IP5PC_F"/>
</dbReference>
<evidence type="ECO:0000256" key="1">
    <source>
        <dbReference type="ARBA" id="ARBA00001946"/>
    </source>
</evidence>
<dbReference type="Gene3D" id="3.60.10.10">
    <property type="entry name" value="Endonuclease/exonuclease/phosphatase"/>
    <property type="match status" value="1"/>
</dbReference>
<dbReference type="IntAct" id="A0A1D6H860">
    <property type="interactions" value="6"/>
</dbReference>
<reference evidence="12" key="3">
    <citation type="submission" date="2019-07" db="EMBL/GenBank/DDBJ databases">
        <authorList>
            <person name="Seetharam A."/>
            <person name="Woodhouse M."/>
            <person name="Cannon E."/>
        </authorList>
    </citation>
    <scope>NUCLEOTIDE SEQUENCE [LARGE SCALE GENOMIC DNA]</scope>
    <source>
        <strain evidence="12">cv. B73</strain>
    </source>
</reference>
<dbReference type="GO" id="GO:0009846">
    <property type="term" value="P:pollen germination"/>
    <property type="evidence" value="ECO:0007669"/>
    <property type="project" value="UniProtKB-ARBA"/>
</dbReference>
<feature type="compositionally biased region" description="Basic and acidic residues" evidence="9">
    <location>
        <begin position="161"/>
        <end position="177"/>
    </location>
</feature>
<reference evidence="12" key="4">
    <citation type="submission" date="2021-05" db="UniProtKB">
        <authorList>
            <consortium name="EnsemblPlants"/>
        </authorList>
    </citation>
    <scope>IDENTIFICATION</scope>
    <source>
        <strain evidence="12">cv. B73</strain>
    </source>
</reference>
<dbReference type="InterPro" id="IPR056455">
    <property type="entry name" value="Ig-like_IP5PC_F"/>
</dbReference>
<keyword evidence="3" id="KW-1017">Isopeptide bond</keyword>
<evidence type="ECO:0000256" key="4">
    <source>
        <dbReference type="ARBA" id="ARBA00022723"/>
    </source>
</evidence>
<evidence type="ECO:0000313" key="12">
    <source>
        <dbReference type="EnsemblPlants" id="Zm00001eb241060_P002"/>
    </source>
</evidence>
<dbReference type="PaxDb" id="4577-GRMZM2G366698_P01"/>
<dbReference type="GO" id="GO:0004439">
    <property type="term" value="F:phosphatidylinositol-4,5-bisphosphate 5-phosphatase activity"/>
    <property type="evidence" value="ECO:0000318"/>
    <property type="project" value="GO_Central"/>
</dbReference>
<dbReference type="InterPro" id="IPR036691">
    <property type="entry name" value="Endo/exonu/phosph_ase_sf"/>
</dbReference>
<evidence type="ECO:0000256" key="9">
    <source>
        <dbReference type="SAM" id="MobiDB-lite"/>
    </source>
</evidence>
<reference evidence="11" key="2">
    <citation type="submission" date="2015-12" db="EMBL/GenBank/DDBJ databases">
        <title>Update maize B73 reference genome by single molecule sequencing technologies.</title>
        <authorList>
            <consortium name="Maize Genome Sequencing Project"/>
            <person name="Ware D."/>
        </authorList>
    </citation>
    <scope>NUCLEOTIDE SEQUENCE</scope>
    <source>
        <tissue evidence="11">Seedling</tissue>
    </source>
</reference>
<dbReference type="EnsemblPlants" id="Zm00001eb241060_T002">
    <property type="protein sequence ID" value="Zm00001eb241060_P002"/>
    <property type="gene ID" value="Zm00001eb241060"/>
</dbReference>
<feature type="compositionally biased region" description="Low complexity" evidence="9">
    <location>
        <begin position="61"/>
        <end position="83"/>
    </location>
</feature>
<dbReference type="InterPro" id="IPR015943">
    <property type="entry name" value="WD40/YVTN_repeat-like_dom_sf"/>
</dbReference>
<organism evidence="11">
    <name type="scientific">Zea mays</name>
    <name type="common">Maize</name>
    <dbReference type="NCBI Taxonomy" id="4577"/>
    <lineage>
        <taxon>Eukaryota</taxon>
        <taxon>Viridiplantae</taxon>
        <taxon>Streptophyta</taxon>
        <taxon>Embryophyta</taxon>
        <taxon>Tracheophyta</taxon>
        <taxon>Spermatophyta</taxon>
        <taxon>Magnoliopsida</taxon>
        <taxon>Liliopsida</taxon>
        <taxon>Poales</taxon>
        <taxon>Poaceae</taxon>
        <taxon>PACMAD clade</taxon>
        <taxon>Panicoideae</taxon>
        <taxon>Andropogonodae</taxon>
        <taxon>Andropogoneae</taxon>
        <taxon>Tripsacinae</taxon>
        <taxon>Zea</taxon>
    </lineage>
</organism>
<dbReference type="Gramene" id="Zm00001eb241060_T002">
    <property type="protein sequence ID" value="Zm00001eb241060_P002"/>
    <property type="gene ID" value="Zm00001eb241060"/>
</dbReference>
<comment type="cofactor">
    <cofactor evidence="1">
        <name>Mg(2+)</name>
        <dbReference type="ChEBI" id="CHEBI:18420"/>
    </cofactor>
</comment>
<keyword evidence="8" id="KW-0832">Ubl conjugation</keyword>
<dbReference type="ExpressionAtlas" id="A0A1D6H860">
    <property type="expression patterns" value="baseline and differential"/>
</dbReference>
<evidence type="ECO:0000256" key="6">
    <source>
        <dbReference type="ARBA" id="ARBA00022801"/>
    </source>
</evidence>
<keyword evidence="4" id="KW-0479">Metal-binding</keyword>
<feature type="domain" description="Inositol polyphosphate-related phosphatase" evidence="10">
    <location>
        <begin position="595"/>
        <end position="941"/>
    </location>
</feature>
<dbReference type="Pfam" id="PF22669">
    <property type="entry name" value="Exo_endo_phos2"/>
    <property type="match status" value="1"/>
</dbReference>
<keyword evidence="13" id="KW-1185">Reference proteome</keyword>
<name>A0A1D6H860_MAIZE</name>